<dbReference type="InterPro" id="IPR038718">
    <property type="entry name" value="SNF2-like_sf"/>
</dbReference>
<dbReference type="EMBL" id="GL732548">
    <property type="protein sequence ID" value="EFX80138.1"/>
    <property type="molecule type" value="Genomic_DNA"/>
</dbReference>
<evidence type="ECO:0000256" key="1">
    <source>
        <dbReference type="ARBA" id="ARBA00022741"/>
    </source>
</evidence>
<gene>
    <name evidence="5" type="ORF">DAPPUDRAFT_318771</name>
</gene>
<keyword evidence="2" id="KW-0378">Hydrolase</keyword>
<dbReference type="GO" id="GO:0005524">
    <property type="term" value="F:ATP binding"/>
    <property type="evidence" value="ECO:0007669"/>
    <property type="project" value="UniProtKB-KW"/>
</dbReference>
<dbReference type="GO" id="GO:0016787">
    <property type="term" value="F:hydrolase activity"/>
    <property type="evidence" value="ECO:0007669"/>
    <property type="project" value="UniProtKB-KW"/>
</dbReference>
<keyword evidence="1" id="KW-0547">Nucleotide-binding</keyword>
<evidence type="ECO:0000259" key="4">
    <source>
        <dbReference type="Pfam" id="PF00176"/>
    </source>
</evidence>
<dbReference type="AlphaFoldDB" id="E9GJM8"/>
<dbReference type="STRING" id="6669.E9GJM8"/>
<accession>E9GJM8</accession>
<evidence type="ECO:0000313" key="6">
    <source>
        <dbReference type="Proteomes" id="UP000000305"/>
    </source>
</evidence>
<dbReference type="InterPro" id="IPR050628">
    <property type="entry name" value="SNF2_RAD54_helicase_TF"/>
</dbReference>
<dbReference type="Proteomes" id="UP000000305">
    <property type="component" value="Unassembled WGS sequence"/>
</dbReference>
<name>E9GJM8_DAPPU</name>
<keyword evidence="3" id="KW-0067">ATP-binding</keyword>
<reference evidence="5 6" key="1">
    <citation type="journal article" date="2011" name="Science">
        <title>The ecoresponsive genome of Daphnia pulex.</title>
        <authorList>
            <person name="Colbourne J.K."/>
            <person name="Pfrender M.E."/>
            <person name="Gilbert D."/>
            <person name="Thomas W.K."/>
            <person name="Tucker A."/>
            <person name="Oakley T.H."/>
            <person name="Tokishita S."/>
            <person name="Aerts A."/>
            <person name="Arnold G.J."/>
            <person name="Basu M.K."/>
            <person name="Bauer D.J."/>
            <person name="Caceres C.E."/>
            <person name="Carmel L."/>
            <person name="Casola C."/>
            <person name="Choi J.H."/>
            <person name="Detter J.C."/>
            <person name="Dong Q."/>
            <person name="Dusheyko S."/>
            <person name="Eads B.D."/>
            <person name="Frohlich T."/>
            <person name="Geiler-Samerotte K.A."/>
            <person name="Gerlach D."/>
            <person name="Hatcher P."/>
            <person name="Jogdeo S."/>
            <person name="Krijgsveld J."/>
            <person name="Kriventseva E.V."/>
            <person name="Kultz D."/>
            <person name="Laforsch C."/>
            <person name="Lindquist E."/>
            <person name="Lopez J."/>
            <person name="Manak J.R."/>
            <person name="Muller J."/>
            <person name="Pangilinan J."/>
            <person name="Patwardhan R.P."/>
            <person name="Pitluck S."/>
            <person name="Pritham E.J."/>
            <person name="Rechtsteiner A."/>
            <person name="Rho M."/>
            <person name="Rogozin I.B."/>
            <person name="Sakarya O."/>
            <person name="Salamov A."/>
            <person name="Schaack S."/>
            <person name="Shapiro H."/>
            <person name="Shiga Y."/>
            <person name="Skalitzky C."/>
            <person name="Smith Z."/>
            <person name="Souvorov A."/>
            <person name="Sung W."/>
            <person name="Tang Z."/>
            <person name="Tsuchiya D."/>
            <person name="Tu H."/>
            <person name="Vos H."/>
            <person name="Wang M."/>
            <person name="Wolf Y.I."/>
            <person name="Yamagata H."/>
            <person name="Yamada T."/>
            <person name="Ye Y."/>
            <person name="Shaw J.R."/>
            <person name="Andrews J."/>
            <person name="Crease T.J."/>
            <person name="Tang H."/>
            <person name="Lucas S.M."/>
            <person name="Robertson H.M."/>
            <person name="Bork P."/>
            <person name="Koonin E.V."/>
            <person name="Zdobnov E.M."/>
            <person name="Grigoriev I.V."/>
            <person name="Lynch M."/>
            <person name="Boore J.L."/>
        </authorList>
    </citation>
    <scope>NUCLEOTIDE SEQUENCE [LARGE SCALE GENOMIC DNA]</scope>
</reference>
<feature type="domain" description="SNF2 N-terminal" evidence="4">
    <location>
        <begin position="3"/>
        <end position="97"/>
    </location>
</feature>
<dbReference type="PANTHER" id="PTHR45626">
    <property type="entry name" value="TRANSCRIPTION TERMINATION FACTOR 2-RELATED"/>
    <property type="match status" value="1"/>
</dbReference>
<dbReference type="Pfam" id="PF00176">
    <property type="entry name" value="SNF2-rel_dom"/>
    <property type="match status" value="1"/>
</dbReference>
<dbReference type="InParanoid" id="E9GJM8"/>
<dbReference type="eggNOG" id="KOG4439">
    <property type="taxonomic scope" value="Eukaryota"/>
</dbReference>
<evidence type="ECO:0000313" key="5">
    <source>
        <dbReference type="EMBL" id="EFX80138.1"/>
    </source>
</evidence>
<proteinExistence type="predicted"/>
<evidence type="ECO:0000256" key="3">
    <source>
        <dbReference type="ARBA" id="ARBA00022840"/>
    </source>
</evidence>
<dbReference type="InterPro" id="IPR027417">
    <property type="entry name" value="P-loop_NTPase"/>
</dbReference>
<dbReference type="SUPFAM" id="SSF52540">
    <property type="entry name" value="P-loop containing nucleoside triphosphate hydrolases"/>
    <property type="match status" value="1"/>
</dbReference>
<keyword evidence="6" id="KW-1185">Reference proteome</keyword>
<dbReference type="HOGENOM" id="CLU_2252714_0_0_1"/>
<dbReference type="KEGG" id="dpx:DAPPUDRAFT_318771"/>
<organism evidence="5 6">
    <name type="scientific">Daphnia pulex</name>
    <name type="common">Water flea</name>
    <dbReference type="NCBI Taxonomy" id="6669"/>
    <lineage>
        <taxon>Eukaryota</taxon>
        <taxon>Metazoa</taxon>
        <taxon>Ecdysozoa</taxon>
        <taxon>Arthropoda</taxon>
        <taxon>Crustacea</taxon>
        <taxon>Branchiopoda</taxon>
        <taxon>Diplostraca</taxon>
        <taxon>Cladocera</taxon>
        <taxon>Anomopoda</taxon>
        <taxon>Daphniidae</taxon>
        <taxon>Daphnia</taxon>
    </lineage>
</organism>
<evidence type="ECO:0000256" key="2">
    <source>
        <dbReference type="ARBA" id="ARBA00022801"/>
    </source>
</evidence>
<sequence length="104" mass="12796">MSGHRIPNHKKETAEAFFKLKDFRRWILSGTLIQNAKMDLFFLFKFLRFSSLYQFEVFKMWIDSNLPTDKVKNKKDRHDCRDRLQLLIKMSLLRRNKYQKGCWY</sequence>
<dbReference type="InterPro" id="IPR000330">
    <property type="entry name" value="SNF2_N"/>
</dbReference>
<dbReference type="PANTHER" id="PTHR45626:SF50">
    <property type="entry name" value="TRANSCRIPTION TERMINATION FACTOR 2"/>
    <property type="match status" value="1"/>
</dbReference>
<dbReference type="Gene3D" id="3.40.50.10810">
    <property type="entry name" value="Tandem AAA-ATPase domain"/>
    <property type="match status" value="1"/>
</dbReference>
<protein>
    <recommendedName>
        <fullName evidence="4">SNF2 N-terminal domain-containing protein</fullName>
    </recommendedName>
</protein>